<dbReference type="PANTHER" id="PTHR33604">
    <property type="entry name" value="OSJNBA0004B13.7 PROTEIN"/>
    <property type="match status" value="1"/>
</dbReference>
<feature type="region of interest" description="Disordered" evidence="1">
    <location>
        <begin position="465"/>
        <end position="484"/>
    </location>
</feature>
<dbReference type="EMBL" id="NLAX01000701">
    <property type="protein sequence ID" value="PKS07299.1"/>
    <property type="molecule type" value="Genomic_DNA"/>
</dbReference>
<evidence type="ECO:0000256" key="1">
    <source>
        <dbReference type="SAM" id="MobiDB-lite"/>
    </source>
</evidence>
<comment type="caution">
    <text evidence="2">The sequence shown here is derived from an EMBL/GenBank/DDBJ whole genome shotgun (WGS) entry which is preliminary data.</text>
</comment>
<feature type="compositionally biased region" description="Pro residues" evidence="1">
    <location>
        <begin position="467"/>
        <end position="476"/>
    </location>
</feature>
<dbReference type="AlphaFoldDB" id="A0A2N3N4E4"/>
<gene>
    <name evidence="2" type="ORF">jhhlp_005901</name>
</gene>
<keyword evidence="3" id="KW-1185">Reference proteome</keyword>
<dbReference type="Proteomes" id="UP000233524">
    <property type="component" value="Unassembled WGS sequence"/>
</dbReference>
<protein>
    <recommendedName>
        <fullName evidence="4">Glycosyltransferase 2</fullName>
    </recommendedName>
</protein>
<feature type="region of interest" description="Disordered" evidence="1">
    <location>
        <begin position="20"/>
        <end position="41"/>
    </location>
</feature>
<dbReference type="OrthoDB" id="5397682at2759"/>
<sequence>MARQWARLPSFFSAIDEEMGKKDDDRKLSSRGTWAPSSRITPRPTAARRLVPLLLLAAILYICIGRLRSGGNPIPGEYDPIFPKYEGASGSPAGGSGSNLYPPSRSPSRPPTQEKPASIPGQPPPRTFNGDFTLLPLAATLRQISSTAGVRKDNRNVLFASSSARSTATLLPLACEMARERRNYVHYAILSRHENPIKETLRLNGVDDSCGIIFHDARPNRAAESADMRARITAERALYYLETYIHPQAVIMDGTDDEEATFKEALDRYLKTSELSVINLPHQGAQRLPWIAKLDSASLSAWSKVNFEIVINAPKKGSGSLIRLLRSLADADFTPFPTPRLTIELPHEIEEPTAAFLQGFSWPPNRGNNPSDTQMLSLRRRLSLHPVDERKGVERFLESAWPKSPKYSHVLVLSPQAELSSHFAHYLKYALLEYLYSATALKQRWDQRLVGFGLNFPSTYLNASDPFTPPSPPRSSEPPSSDETSFLWQAPSSDAMLILGDKWVELHNFVAYSEESRKTSSAPSPMLTEKVISKTFPAWLESLLQLSRLRGYFTLYPSPETASTLAVIHEDLSQLPEEYLTDKDAASVSALQKNKAARRTEPTLIFHSPLGAMHTLPNGGELLPFSSLPFLGWAGDTRPIAELDDEASEYTYEFRRTVGKCSDADAKKTRVDNSAKDLFCWAR</sequence>
<organism evidence="2 3">
    <name type="scientific">Lomentospora prolificans</name>
    <dbReference type="NCBI Taxonomy" id="41688"/>
    <lineage>
        <taxon>Eukaryota</taxon>
        <taxon>Fungi</taxon>
        <taxon>Dikarya</taxon>
        <taxon>Ascomycota</taxon>
        <taxon>Pezizomycotina</taxon>
        <taxon>Sordariomycetes</taxon>
        <taxon>Hypocreomycetidae</taxon>
        <taxon>Microascales</taxon>
        <taxon>Microascaceae</taxon>
        <taxon>Lomentospora</taxon>
    </lineage>
</organism>
<dbReference type="InParanoid" id="A0A2N3N4E4"/>
<name>A0A2N3N4E4_9PEZI</name>
<reference evidence="2 3" key="1">
    <citation type="journal article" date="2017" name="G3 (Bethesda)">
        <title>First Draft Genome Sequence of the Pathogenic Fungus Lomentospora prolificans (Formerly Scedosporium prolificans).</title>
        <authorList>
            <person name="Luo R."/>
            <person name="Zimin A."/>
            <person name="Workman R."/>
            <person name="Fan Y."/>
            <person name="Pertea G."/>
            <person name="Grossman N."/>
            <person name="Wear M.P."/>
            <person name="Jia B."/>
            <person name="Miller H."/>
            <person name="Casadevall A."/>
            <person name="Timp W."/>
            <person name="Zhang S.X."/>
            <person name="Salzberg S.L."/>
        </authorList>
    </citation>
    <scope>NUCLEOTIDE SEQUENCE [LARGE SCALE GENOMIC DNA]</scope>
    <source>
        <strain evidence="2 3">JHH-5317</strain>
    </source>
</reference>
<proteinExistence type="predicted"/>
<feature type="compositionally biased region" description="Polar residues" evidence="1">
    <location>
        <begin position="30"/>
        <end position="40"/>
    </location>
</feature>
<dbReference type="VEuPathDB" id="FungiDB:jhhlp_005901"/>
<dbReference type="PANTHER" id="PTHR33604:SF3">
    <property type="entry name" value="OSJNBA0004B13.7 PROTEIN"/>
    <property type="match status" value="1"/>
</dbReference>
<evidence type="ECO:0008006" key="4">
    <source>
        <dbReference type="Google" id="ProtNLM"/>
    </source>
</evidence>
<evidence type="ECO:0000313" key="3">
    <source>
        <dbReference type="Proteomes" id="UP000233524"/>
    </source>
</evidence>
<accession>A0A2N3N4E4</accession>
<dbReference type="STRING" id="41688.A0A2N3N4E4"/>
<feature type="region of interest" description="Disordered" evidence="1">
    <location>
        <begin position="85"/>
        <end position="126"/>
    </location>
</feature>
<evidence type="ECO:0000313" key="2">
    <source>
        <dbReference type="EMBL" id="PKS07299.1"/>
    </source>
</evidence>